<dbReference type="GO" id="GO:0004143">
    <property type="term" value="F:ATP-dependent diacylglycerol kinase activity"/>
    <property type="evidence" value="ECO:0007669"/>
    <property type="project" value="InterPro"/>
</dbReference>
<keyword evidence="2" id="KW-0418">Kinase</keyword>
<dbReference type="OrthoDB" id="107330at2157"/>
<feature type="transmembrane region" description="Helical" evidence="1">
    <location>
        <begin position="12"/>
        <end position="29"/>
    </location>
</feature>
<keyword evidence="2" id="KW-0808">Transferase</keyword>
<dbReference type="STRING" id="867904.Metho_1108"/>
<name>L0KZ46_METHD</name>
<feature type="transmembrane region" description="Helical" evidence="1">
    <location>
        <begin position="74"/>
        <end position="91"/>
    </location>
</feature>
<feature type="transmembrane region" description="Helical" evidence="1">
    <location>
        <begin position="136"/>
        <end position="162"/>
    </location>
</feature>
<keyword evidence="1" id="KW-1133">Transmembrane helix</keyword>
<sequence>MTISILTKELWRKSIHLTSLFIVAVYVYLGKPIVLDMLIVYLVLILLIEHFRLSRGIKIPFFDILYREKERSCVGGHVFFVLGSIAAIAAYSKEVAITSILMITFGDMVASLVGIKAGKTPLKGTNKSLEGSVAEFFTDLIIAGVLLQSFSVAFVMAAVATSAETWLTGIDDNLSIPVLSGFSAELMMLIISV</sequence>
<keyword evidence="1" id="KW-0472">Membrane</keyword>
<dbReference type="PANTHER" id="PTHR31303">
    <property type="entry name" value="CTP-DEPENDENT DIACYLGLYCEROL KINASE 1"/>
    <property type="match status" value="1"/>
</dbReference>
<dbReference type="HOGENOM" id="CLU_031477_4_1_2"/>
<dbReference type="Proteomes" id="UP000010866">
    <property type="component" value="Chromosome"/>
</dbReference>
<reference evidence="3" key="1">
    <citation type="submission" date="2012-02" db="EMBL/GenBank/DDBJ databases">
        <title>Complete sequence of chromosome of Methanomethylovorans hollandica DSM 15978.</title>
        <authorList>
            <person name="Lucas S."/>
            <person name="Copeland A."/>
            <person name="Lapidus A."/>
            <person name="Glavina del Rio T."/>
            <person name="Dalin E."/>
            <person name="Tice H."/>
            <person name="Bruce D."/>
            <person name="Goodwin L."/>
            <person name="Pitluck S."/>
            <person name="Peters L."/>
            <person name="Mikhailova N."/>
            <person name="Held B."/>
            <person name="Kyrpides N."/>
            <person name="Mavromatis K."/>
            <person name="Ivanova N."/>
            <person name="Brettin T."/>
            <person name="Detter J.C."/>
            <person name="Han C."/>
            <person name="Larimer F."/>
            <person name="Land M."/>
            <person name="Hauser L."/>
            <person name="Markowitz V."/>
            <person name="Cheng J.-F."/>
            <person name="Hugenholtz P."/>
            <person name="Woyke T."/>
            <person name="Wu D."/>
            <person name="Spring S."/>
            <person name="Schroeder M."/>
            <person name="Brambilla E."/>
            <person name="Klenk H.-P."/>
            <person name="Eisen J.A."/>
        </authorList>
    </citation>
    <scope>NUCLEOTIDE SEQUENCE [LARGE SCALE GENOMIC DNA]</scope>
    <source>
        <strain evidence="3">DSM 15978 / NBRC 107637 / DMS1</strain>
    </source>
</reference>
<accession>L0KZ46</accession>
<evidence type="ECO:0000256" key="1">
    <source>
        <dbReference type="SAM" id="Phobius"/>
    </source>
</evidence>
<evidence type="ECO:0000313" key="3">
    <source>
        <dbReference type="Proteomes" id="UP000010866"/>
    </source>
</evidence>
<dbReference type="RefSeq" id="WP_015324509.1">
    <property type="nucleotide sequence ID" value="NC_019977.1"/>
</dbReference>
<feature type="transmembrane region" description="Helical" evidence="1">
    <location>
        <begin position="35"/>
        <end position="53"/>
    </location>
</feature>
<evidence type="ECO:0000313" key="2">
    <source>
        <dbReference type="EMBL" id="AGB49343.1"/>
    </source>
</evidence>
<dbReference type="InterPro" id="IPR037997">
    <property type="entry name" value="Dgk1-like"/>
</dbReference>
<protein>
    <submittedName>
        <fullName evidence="2">Dolichol kinase</fullName>
    </submittedName>
</protein>
<gene>
    <name evidence="2" type="ordered locus">Metho_1108</name>
</gene>
<keyword evidence="3" id="KW-1185">Reference proteome</keyword>
<dbReference type="AlphaFoldDB" id="L0KZ46"/>
<dbReference type="KEGG" id="mhz:Metho_1108"/>
<organism evidence="2 3">
    <name type="scientific">Methanomethylovorans hollandica (strain DSM 15978 / NBRC 107637 / DMS1)</name>
    <dbReference type="NCBI Taxonomy" id="867904"/>
    <lineage>
        <taxon>Archaea</taxon>
        <taxon>Methanobacteriati</taxon>
        <taxon>Methanobacteriota</taxon>
        <taxon>Stenosarchaea group</taxon>
        <taxon>Methanomicrobia</taxon>
        <taxon>Methanosarcinales</taxon>
        <taxon>Methanosarcinaceae</taxon>
        <taxon>Methanomethylovorans</taxon>
    </lineage>
</organism>
<dbReference type="EMBL" id="CP003362">
    <property type="protein sequence ID" value="AGB49343.1"/>
    <property type="molecule type" value="Genomic_DNA"/>
</dbReference>
<dbReference type="PANTHER" id="PTHR31303:SF1">
    <property type="entry name" value="CTP-DEPENDENT DIACYLGLYCEROL KINASE 1"/>
    <property type="match status" value="1"/>
</dbReference>
<feature type="transmembrane region" description="Helical" evidence="1">
    <location>
        <begin position="97"/>
        <end position="115"/>
    </location>
</feature>
<proteinExistence type="predicted"/>
<keyword evidence="1" id="KW-0812">Transmembrane</keyword>
<dbReference type="GeneID" id="14406917"/>